<protein>
    <submittedName>
        <fullName evidence="3">NADH (Or F420H2) dehydrogenase, subunit C</fullName>
    </submittedName>
    <submittedName>
        <fullName evidence="2">NADH-quinone oxidoreductase subunit C</fullName>
        <ecNumber evidence="2">1.6.5.9</ecNumber>
    </submittedName>
</protein>
<reference evidence="3 4" key="1">
    <citation type="submission" date="2018-06" db="EMBL/GenBank/DDBJ databases">
        <authorList>
            <consortium name="Pathogen Informatics"/>
            <person name="Doyle S."/>
        </authorList>
    </citation>
    <scope>NUCLEOTIDE SEQUENCE [LARGE SCALE GENOMIC DNA]</scope>
    <source>
        <strain evidence="3 4">NCTC11087</strain>
    </source>
</reference>
<sequence>MSDRILKIEKGDLLQMAVQKKMDGWRLAQICAVTIDQAYEMSYTFVKDKDMETLRIHLQPKEPIISLTQIYPCAFLQENEAAELFGVLIENITMDYKHKLYRIDVKAPFGPKEDASWQNEA</sequence>
<dbReference type="EMBL" id="UHFX01000003">
    <property type="protein sequence ID" value="SUO04693.1"/>
    <property type="molecule type" value="Genomic_DNA"/>
</dbReference>
<dbReference type="InterPro" id="IPR037232">
    <property type="entry name" value="NADH_quin_OxRdtase_su_C/D-like"/>
</dbReference>
<gene>
    <name evidence="3" type="ORF">NCTC11087_01619</name>
    <name evidence="2" type="ORF">PND82_08475</name>
</gene>
<evidence type="ECO:0000313" key="3">
    <source>
        <dbReference type="EMBL" id="SUO04693.1"/>
    </source>
</evidence>
<dbReference type="Proteomes" id="UP001212981">
    <property type="component" value="Unassembled WGS sequence"/>
</dbReference>
<accession>A0A380LN80</accession>
<dbReference type="GO" id="GO:0008137">
    <property type="term" value="F:NADH dehydrogenase (ubiquinone) activity"/>
    <property type="evidence" value="ECO:0007669"/>
    <property type="project" value="InterPro"/>
</dbReference>
<dbReference type="EMBL" id="JAQLXO010000015">
    <property type="protein sequence ID" value="MDB7982850.1"/>
    <property type="molecule type" value="Genomic_DNA"/>
</dbReference>
<feature type="domain" description="NADH:ubiquinone oxidoreductase 30kDa subunit" evidence="1">
    <location>
        <begin position="23"/>
        <end position="91"/>
    </location>
</feature>
<name>A0A380LN80_9FIRM</name>
<dbReference type="GeneID" id="77462564"/>
<organism evidence="3 4">
    <name type="scientific">Faecalicoccus pleomorphus</name>
    <dbReference type="NCBI Taxonomy" id="1323"/>
    <lineage>
        <taxon>Bacteria</taxon>
        <taxon>Bacillati</taxon>
        <taxon>Bacillota</taxon>
        <taxon>Erysipelotrichia</taxon>
        <taxon>Erysipelotrichales</taxon>
        <taxon>Erysipelotrichaceae</taxon>
        <taxon>Faecalicoccus</taxon>
    </lineage>
</organism>
<dbReference type="RefSeq" id="WP_022790211.1">
    <property type="nucleotide sequence ID" value="NZ_CALEXM010000003.1"/>
</dbReference>
<keyword evidence="4" id="KW-1185">Reference proteome</keyword>
<dbReference type="Gene3D" id="3.30.460.80">
    <property type="entry name" value="NADH:ubiquinone oxidoreductase, 30kDa subunit"/>
    <property type="match status" value="1"/>
</dbReference>
<keyword evidence="2" id="KW-0560">Oxidoreductase</keyword>
<dbReference type="Proteomes" id="UP000255523">
    <property type="component" value="Unassembled WGS sequence"/>
</dbReference>
<dbReference type="SUPFAM" id="SSF143243">
    <property type="entry name" value="Nqo5-like"/>
    <property type="match status" value="1"/>
</dbReference>
<dbReference type="OrthoDB" id="3178054at2"/>
<dbReference type="GO" id="GO:0050136">
    <property type="term" value="F:NADH dehydrogenase (quinone) (non-electrogenic) activity"/>
    <property type="evidence" value="ECO:0007669"/>
    <property type="project" value="UniProtKB-EC"/>
</dbReference>
<evidence type="ECO:0000313" key="4">
    <source>
        <dbReference type="Proteomes" id="UP000255523"/>
    </source>
</evidence>
<evidence type="ECO:0000313" key="2">
    <source>
        <dbReference type="EMBL" id="MDB7982850.1"/>
    </source>
</evidence>
<dbReference type="EC" id="1.6.5.9" evidence="2"/>
<dbReference type="InterPro" id="IPR001268">
    <property type="entry name" value="NADH_UbQ_OxRdtase_30kDa_su"/>
</dbReference>
<proteinExistence type="predicted"/>
<dbReference type="Pfam" id="PF00329">
    <property type="entry name" value="Complex1_30kDa"/>
    <property type="match status" value="1"/>
</dbReference>
<reference evidence="2" key="2">
    <citation type="submission" date="2023-01" db="EMBL/GenBank/DDBJ databases">
        <title>Human gut microbiome strain richness.</title>
        <authorList>
            <person name="Chen-Liaw A."/>
        </authorList>
    </citation>
    <scope>NUCLEOTIDE SEQUENCE</scope>
    <source>
        <strain evidence="2">D8_m1001271B151109d0_201107</strain>
    </source>
</reference>
<dbReference type="AlphaFoldDB" id="A0A380LN80"/>
<evidence type="ECO:0000259" key="1">
    <source>
        <dbReference type="Pfam" id="PF00329"/>
    </source>
</evidence>